<dbReference type="GO" id="GO:0016558">
    <property type="term" value="P:protein import into peroxisome matrix"/>
    <property type="evidence" value="ECO:0007669"/>
    <property type="project" value="InterPro"/>
</dbReference>
<comment type="subcellular location">
    <subcellularLocation>
        <location evidence="2">Cytoplasm</location>
        <location evidence="2">Cytosol</location>
    </subcellularLocation>
    <subcellularLocation>
        <location evidence="1">Peroxisome matrix</location>
    </subcellularLocation>
</comment>
<dbReference type="OrthoDB" id="273771at2759"/>
<comment type="similarity">
    <text evidence="7">Belongs to the WD repeat peroxin-7 family.</text>
</comment>
<dbReference type="EMBL" id="KV700123">
    <property type="protein sequence ID" value="OCF34876.1"/>
    <property type="molecule type" value="Genomic_DNA"/>
</dbReference>
<keyword evidence="9" id="KW-0853">WD repeat</keyword>
<name>A0A1B9GV15_9TREE</name>
<dbReference type="Gene3D" id="2.130.10.10">
    <property type="entry name" value="YVTN repeat-like/Quinoprotein amine dehydrogenase"/>
    <property type="match status" value="1"/>
</dbReference>
<dbReference type="PROSITE" id="PS50082">
    <property type="entry name" value="WD_REPEATS_2"/>
    <property type="match status" value="1"/>
</dbReference>
<dbReference type="Pfam" id="PF00400">
    <property type="entry name" value="WD40"/>
    <property type="match status" value="5"/>
</dbReference>
<evidence type="ECO:0000256" key="6">
    <source>
        <dbReference type="ARBA" id="ARBA00023140"/>
    </source>
</evidence>
<dbReference type="AlphaFoldDB" id="A0A1B9GV15"/>
<dbReference type="Proteomes" id="UP000092666">
    <property type="component" value="Unassembled WGS sequence"/>
</dbReference>
<organism evidence="11 12">
    <name type="scientific">Kwoniella heveanensis BCC8398</name>
    <dbReference type="NCBI Taxonomy" id="1296120"/>
    <lineage>
        <taxon>Eukaryota</taxon>
        <taxon>Fungi</taxon>
        <taxon>Dikarya</taxon>
        <taxon>Basidiomycota</taxon>
        <taxon>Agaricomycotina</taxon>
        <taxon>Tremellomycetes</taxon>
        <taxon>Tremellales</taxon>
        <taxon>Cryptococcaceae</taxon>
        <taxon>Kwoniella</taxon>
    </lineage>
</organism>
<sequence length="419" mass="46904">MAAQTYPYLRHKTPGFMHNNISFNPFFTGRFAVASGTNFTLVGNGRVHIMSTDRDRPGGIGVERFFETRDCVYDVAWNEENENQVVASCGDGSMRMFDMTIEDTLPVLTWHEHVGEVVSVDWNNIDKALFVSGSWDGSIKLWNTYRTASLLTIRPHGDGPVHINQTIFSPHQPSMLATCSEDGTMKIIDIRRPRSVVLSALINSVSDYSPNPQSSYRPPPIEVLSCDWNKYNPSVLATASADGKVRLIDVRGPDLSSLRPYDTEIGWHGLAAKKVAWSPHSQTLVASTGYDMCTRVWDTTYLSHSTRQLQSERSQTPYRNPDSNSDPTRNPTAVPRPHIETNSHHEVYAGSASERIANNPLAKAPLFQHTPHTEFIMGMAWSLFEPGYLVDASWDQEIHMMPVHHQNRPGQSVGQPQDA</sequence>
<evidence type="ECO:0000256" key="1">
    <source>
        <dbReference type="ARBA" id="ARBA00004253"/>
    </source>
</evidence>
<evidence type="ECO:0000256" key="4">
    <source>
        <dbReference type="ARBA" id="ARBA00022490"/>
    </source>
</evidence>
<evidence type="ECO:0000256" key="9">
    <source>
        <dbReference type="PROSITE-ProRule" id="PRU00221"/>
    </source>
</evidence>
<dbReference type="PANTHER" id="PTHR46027:SF1">
    <property type="entry name" value="PEROXISOMAL TARGETING SIGNAL 2 RECEPTOR"/>
    <property type="match status" value="1"/>
</dbReference>
<feature type="region of interest" description="Disordered" evidence="10">
    <location>
        <begin position="306"/>
        <end position="342"/>
    </location>
</feature>
<dbReference type="InterPro" id="IPR044536">
    <property type="entry name" value="PEX7"/>
</dbReference>
<dbReference type="InterPro" id="IPR015943">
    <property type="entry name" value="WD40/YVTN_repeat-like_dom_sf"/>
</dbReference>
<evidence type="ECO:0000256" key="8">
    <source>
        <dbReference type="ARBA" id="ARBA00032565"/>
    </source>
</evidence>
<keyword evidence="12" id="KW-1185">Reference proteome</keyword>
<dbReference type="SMART" id="SM00320">
    <property type="entry name" value="WD40"/>
    <property type="match status" value="6"/>
</dbReference>
<dbReference type="InterPro" id="IPR001680">
    <property type="entry name" value="WD40_rpt"/>
</dbReference>
<evidence type="ECO:0000313" key="11">
    <source>
        <dbReference type="EMBL" id="OCF34876.1"/>
    </source>
</evidence>
<accession>A0A1B9GV15</accession>
<evidence type="ECO:0000313" key="12">
    <source>
        <dbReference type="Proteomes" id="UP000092666"/>
    </source>
</evidence>
<evidence type="ECO:0000256" key="3">
    <source>
        <dbReference type="ARBA" id="ARBA00022448"/>
    </source>
</evidence>
<reference evidence="11 12" key="1">
    <citation type="submission" date="2013-07" db="EMBL/GenBank/DDBJ databases">
        <title>The Genome Sequence of Cryptococcus heveanensis BCC8398.</title>
        <authorList>
            <consortium name="The Broad Institute Genome Sequencing Platform"/>
            <person name="Cuomo C."/>
            <person name="Litvintseva A."/>
            <person name="Chen Y."/>
            <person name="Heitman J."/>
            <person name="Sun S."/>
            <person name="Springer D."/>
            <person name="Dromer F."/>
            <person name="Young S.K."/>
            <person name="Zeng Q."/>
            <person name="Gargeya S."/>
            <person name="Fitzgerald M."/>
            <person name="Abouelleil A."/>
            <person name="Alvarado L."/>
            <person name="Berlin A.M."/>
            <person name="Chapman S.B."/>
            <person name="Dewar J."/>
            <person name="Goldberg J."/>
            <person name="Griggs A."/>
            <person name="Gujja S."/>
            <person name="Hansen M."/>
            <person name="Howarth C."/>
            <person name="Imamovic A."/>
            <person name="Larimer J."/>
            <person name="McCowan C."/>
            <person name="Murphy C."/>
            <person name="Pearson M."/>
            <person name="Priest M."/>
            <person name="Roberts A."/>
            <person name="Saif S."/>
            <person name="Shea T."/>
            <person name="Sykes S."/>
            <person name="Wortman J."/>
            <person name="Nusbaum C."/>
            <person name="Birren B."/>
        </authorList>
    </citation>
    <scope>NUCLEOTIDE SEQUENCE [LARGE SCALE GENOMIC DNA]</scope>
    <source>
        <strain evidence="11 12">BCC8398</strain>
    </source>
</reference>
<keyword evidence="6" id="KW-0576">Peroxisome</keyword>
<evidence type="ECO:0000256" key="2">
    <source>
        <dbReference type="ARBA" id="ARBA00004514"/>
    </source>
</evidence>
<keyword evidence="4" id="KW-0963">Cytoplasm</keyword>
<feature type="repeat" description="WD" evidence="9">
    <location>
        <begin position="110"/>
        <end position="152"/>
    </location>
</feature>
<dbReference type="GO" id="GO:0005829">
    <property type="term" value="C:cytosol"/>
    <property type="evidence" value="ECO:0007669"/>
    <property type="project" value="UniProtKB-SubCell"/>
</dbReference>
<evidence type="ECO:0000256" key="5">
    <source>
        <dbReference type="ARBA" id="ARBA00022927"/>
    </source>
</evidence>
<dbReference type="SUPFAM" id="SSF50978">
    <property type="entry name" value="WD40 repeat-like"/>
    <property type="match status" value="1"/>
</dbReference>
<evidence type="ECO:0000256" key="10">
    <source>
        <dbReference type="SAM" id="MobiDB-lite"/>
    </source>
</evidence>
<dbReference type="PROSITE" id="PS50294">
    <property type="entry name" value="WD_REPEATS_REGION"/>
    <property type="match status" value="1"/>
</dbReference>
<feature type="compositionally biased region" description="Polar residues" evidence="10">
    <location>
        <begin position="306"/>
        <end position="331"/>
    </location>
</feature>
<reference evidence="12" key="2">
    <citation type="submission" date="2013-12" db="EMBL/GenBank/DDBJ databases">
        <title>Evolution of pathogenesis and genome organization in the Tremellales.</title>
        <authorList>
            <person name="Cuomo C."/>
            <person name="Litvintseva A."/>
            <person name="Heitman J."/>
            <person name="Chen Y."/>
            <person name="Sun S."/>
            <person name="Springer D."/>
            <person name="Dromer F."/>
            <person name="Young S."/>
            <person name="Zeng Q."/>
            <person name="Chapman S."/>
            <person name="Gujja S."/>
            <person name="Saif S."/>
            <person name="Birren B."/>
        </authorList>
    </citation>
    <scope>NUCLEOTIDE SEQUENCE [LARGE SCALE GENOMIC DNA]</scope>
    <source>
        <strain evidence="12">BCC8398</strain>
    </source>
</reference>
<gene>
    <name evidence="11" type="ORF">I316_03423</name>
</gene>
<dbReference type="STRING" id="1296120.A0A1B9GV15"/>
<dbReference type="InterPro" id="IPR036322">
    <property type="entry name" value="WD40_repeat_dom_sf"/>
</dbReference>
<keyword evidence="3" id="KW-0813">Transport</keyword>
<dbReference type="GO" id="GO:0005053">
    <property type="term" value="F:peroxisome matrix targeting signal-2 binding"/>
    <property type="evidence" value="ECO:0007669"/>
    <property type="project" value="InterPro"/>
</dbReference>
<keyword evidence="5" id="KW-0653">Protein transport</keyword>
<protein>
    <recommendedName>
        <fullName evidence="8">Peroxin-7</fullName>
    </recommendedName>
</protein>
<evidence type="ECO:0000256" key="7">
    <source>
        <dbReference type="ARBA" id="ARBA00024017"/>
    </source>
</evidence>
<dbReference type="PANTHER" id="PTHR46027">
    <property type="entry name" value="PEROXISOMAL TARGETING SIGNAL 2 RECEPTOR"/>
    <property type="match status" value="1"/>
</dbReference>
<dbReference type="GO" id="GO:0005782">
    <property type="term" value="C:peroxisomal matrix"/>
    <property type="evidence" value="ECO:0007669"/>
    <property type="project" value="UniProtKB-SubCell"/>
</dbReference>
<proteinExistence type="inferred from homology"/>